<sequence>MWIVKDTPPSKKAAARPTELSEKAKRNTPSLAETKTNTGSEISQTSIERKKRKKFRRTNVQFSEADQEWATFSINTPPPLPAETEALAATRRNRNNNKKRKRAARADDRNGENEDADHVNIDESDSWGWSEVRYPESMMLSDDIGGFVCLEELDDVDVEFIGDERTGRTVKFKKVKNLKKKKDPRSAPAEPEKPLSVEETKKYYALDTFDEELAAQQVVNEDDRTVDGEAKSEVEKPAAKQDDTTAKPNIQMKQARQKIKEGKNFKKEIGAAATLAAKVDLQLEKKAEDKKGWLSIEDVDTAFDVSAWDSFNLALPIVRALQHAKFDQPTPIQQQALPLAMQGQDVVGAAETGSGKTLAFGIPIIQYLANRAAENSKEDNIKDGALTALILAPTRELAIQAMTIVGGMSVQKQHRLLENNPDIIVATPGRLWEVFSENEKYLKRLQNVKFLVLDEADRMLEAGHYRELNHILSVLSRHRQNTSDWPDAKEEESSSGQPLATLGKDLRFDLKKKKHKKVDPKLETGTMADLMERLDFTDASPAIVDMTTSGVVASTLVEAKVDCLKEEKDVFMYYFVTRYPGRTLVFVNSIDALRRLTPMFKLLGVEVLGLHAQMQQRQRLKNLDRFKQNDKAVMVASDVAARGLDIQLVEHVIHYQLPRSGEIYVHRSGRTARARRDGISLMLCGADEIPTYKRLCQALKKPQGYPDFPVDHGIVNEMKKHVALAKKIDEEEHHLNKAYITSSFATHDDDWMRKMAEAMDIEFDDDLLNSDRTERSDGDGQDDKADIRAKIRGWRNQLREMLAKPLMPHGASAKYLTGGTMRDLVERLMDETRIRLVNLNRISLGVLLSHRKCEDASIHDDSGCG</sequence>
<reference evidence="13 14" key="1">
    <citation type="journal article" date="2018" name="New Phytol.">
        <title>Phylogenomics of Endogonaceae and evolution of mycorrhizas within Mucoromycota.</title>
        <authorList>
            <person name="Chang Y."/>
            <person name="Desiro A."/>
            <person name="Na H."/>
            <person name="Sandor L."/>
            <person name="Lipzen A."/>
            <person name="Clum A."/>
            <person name="Barry K."/>
            <person name="Grigoriev I.V."/>
            <person name="Martin F.M."/>
            <person name="Stajich J.E."/>
            <person name="Smith M.E."/>
            <person name="Bonito G."/>
            <person name="Spatafora J.W."/>
        </authorList>
    </citation>
    <scope>NUCLEOTIDE SEQUENCE [LARGE SCALE GENOMIC DNA]</scope>
    <source>
        <strain evidence="13 14">GMNB39</strain>
    </source>
</reference>
<keyword evidence="6" id="KW-0694">RNA-binding</keyword>
<dbReference type="GO" id="GO:0003724">
    <property type="term" value="F:RNA helicase activity"/>
    <property type="evidence" value="ECO:0007669"/>
    <property type="project" value="UniProtKB-EC"/>
</dbReference>
<dbReference type="GO" id="GO:0003723">
    <property type="term" value="F:RNA binding"/>
    <property type="evidence" value="ECO:0007669"/>
    <property type="project" value="UniProtKB-KW"/>
</dbReference>
<dbReference type="Pfam" id="PF00271">
    <property type="entry name" value="Helicase_C"/>
    <property type="match status" value="1"/>
</dbReference>
<evidence type="ECO:0000256" key="8">
    <source>
        <dbReference type="PROSITE-ProRule" id="PRU00552"/>
    </source>
</evidence>
<keyword evidence="4" id="KW-0347">Helicase</keyword>
<dbReference type="SUPFAM" id="SSF52540">
    <property type="entry name" value="P-loop containing nucleoside triphosphate hydrolases"/>
    <property type="match status" value="1"/>
</dbReference>
<feature type="region of interest" description="Disordered" evidence="9">
    <location>
        <begin position="220"/>
        <end position="249"/>
    </location>
</feature>
<comment type="catalytic activity">
    <reaction evidence="7">
        <text>ATP + H2O = ADP + phosphate + H(+)</text>
        <dbReference type="Rhea" id="RHEA:13065"/>
        <dbReference type="ChEBI" id="CHEBI:15377"/>
        <dbReference type="ChEBI" id="CHEBI:15378"/>
        <dbReference type="ChEBI" id="CHEBI:30616"/>
        <dbReference type="ChEBI" id="CHEBI:43474"/>
        <dbReference type="ChEBI" id="CHEBI:456216"/>
        <dbReference type="EC" id="3.6.4.13"/>
    </reaction>
</comment>
<dbReference type="SMART" id="SM00487">
    <property type="entry name" value="DEXDc"/>
    <property type="match status" value="1"/>
</dbReference>
<evidence type="ECO:0000256" key="3">
    <source>
        <dbReference type="ARBA" id="ARBA00022801"/>
    </source>
</evidence>
<feature type="compositionally biased region" description="Polar residues" evidence="9">
    <location>
        <begin position="27"/>
        <end position="46"/>
    </location>
</feature>
<dbReference type="GO" id="GO:0016787">
    <property type="term" value="F:hydrolase activity"/>
    <property type="evidence" value="ECO:0007669"/>
    <property type="project" value="UniProtKB-KW"/>
</dbReference>
<dbReference type="EMBL" id="RBNI01009055">
    <property type="protein sequence ID" value="RUP44366.1"/>
    <property type="molecule type" value="Genomic_DNA"/>
</dbReference>
<evidence type="ECO:0000313" key="14">
    <source>
        <dbReference type="Proteomes" id="UP000268093"/>
    </source>
</evidence>
<keyword evidence="2" id="KW-0547">Nucleotide-binding</keyword>
<dbReference type="EC" id="3.6.4.13" evidence="1"/>
<dbReference type="Proteomes" id="UP000268093">
    <property type="component" value="Unassembled WGS sequence"/>
</dbReference>
<proteinExistence type="predicted"/>
<evidence type="ECO:0000259" key="12">
    <source>
        <dbReference type="PROSITE" id="PS51195"/>
    </source>
</evidence>
<keyword evidence="5" id="KW-0067">ATP-binding</keyword>
<protein>
    <recommendedName>
        <fullName evidence="1">RNA helicase</fullName>
        <ecNumber evidence="1">3.6.4.13</ecNumber>
    </recommendedName>
</protein>
<comment type="caution">
    <text evidence="13">The sequence shown here is derived from an EMBL/GenBank/DDBJ whole genome shotgun (WGS) entry which is preliminary data.</text>
</comment>
<feature type="compositionally biased region" description="Basic residues" evidence="9">
    <location>
        <begin position="91"/>
        <end position="103"/>
    </location>
</feature>
<keyword evidence="14" id="KW-1185">Reference proteome</keyword>
<dbReference type="OrthoDB" id="4310724at2759"/>
<evidence type="ECO:0000313" key="13">
    <source>
        <dbReference type="EMBL" id="RUP44366.1"/>
    </source>
</evidence>
<feature type="region of interest" description="Disordered" evidence="9">
    <location>
        <begin position="1"/>
        <end position="59"/>
    </location>
</feature>
<dbReference type="CDD" id="cd18787">
    <property type="entry name" value="SF2_C_DEAD"/>
    <property type="match status" value="1"/>
</dbReference>
<evidence type="ECO:0000256" key="6">
    <source>
        <dbReference type="ARBA" id="ARBA00022884"/>
    </source>
</evidence>
<feature type="compositionally biased region" description="Basic and acidic residues" evidence="9">
    <location>
        <begin position="104"/>
        <end position="119"/>
    </location>
</feature>
<feature type="domain" description="DEAD-box RNA helicase Q" evidence="12">
    <location>
        <begin position="306"/>
        <end position="334"/>
    </location>
</feature>
<evidence type="ECO:0000259" key="10">
    <source>
        <dbReference type="PROSITE" id="PS51192"/>
    </source>
</evidence>
<dbReference type="InterPro" id="IPR050079">
    <property type="entry name" value="DEAD_box_RNA_helicase"/>
</dbReference>
<gene>
    <name evidence="13" type="ORF">BC936DRAFT_149574</name>
</gene>
<feature type="compositionally biased region" description="Basic and acidic residues" evidence="9">
    <location>
        <begin position="221"/>
        <end position="245"/>
    </location>
</feature>
<evidence type="ECO:0000256" key="4">
    <source>
        <dbReference type="ARBA" id="ARBA00022806"/>
    </source>
</evidence>
<dbReference type="PANTHER" id="PTHR47959">
    <property type="entry name" value="ATP-DEPENDENT RNA HELICASE RHLE-RELATED"/>
    <property type="match status" value="1"/>
</dbReference>
<dbReference type="PROSITE" id="PS51194">
    <property type="entry name" value="HELICASE_CTER"/>
    <property type="match status" value="1"/>
</dbReference>
<dbReference type="PROSITE" id="PS51195">
    <property type="entry name" value="Q_MOTIF"/>
    <property type="match status" value="1"/>
</dbReference>
<dbReference type="InterPro" id="IPR001650">
    <property type="entry name" value="Helicase_C-like"/>
</dbReference>
<accession>A0A433D0K2</accession>
<dbReference type="GO" id="GO:0005829">
    <property type="term" value="C:cytosol"/>
    <property type="evidence" value="ECO:0007669"/>
    <property type="project" value="TreeGrafter"/>
</dbReference>
<dbReference type="PROSITE" id="PS00039">
    <property type="entry name" value="DEAD_ATP_HELICASE"/>
    <property type="match status" value="1"/>
</dbReference>
<dbReference type="InterPro" id="IPR000629">
    <property type="entry name" value="RNA-helicase_DEAD-box_CS"/>
</dbReference>
<dbReference type="InterPro" id="IPR014001">
    <property type="entry name" value="Helicase_ATP-bd"/>
</dbReference>
<evidence type="ECO:0000256" key="5">
    <source>
        <dbReference type="ARBA" id="ARBA00022840"/>
    </source>
</evidence>
<dbReference type="InterPro" id="IPR014014">
    <property type="entry name" value="RNA_helicase_DEAD_Q_motif"/>
</dbReference>
<evidence type="ECO:0000256" key="1">
    <source>
        <dbReference type="ARBA" id="ARBA00012552"/>
    </source>
</evidence>
<organism evidence="13 14">
    <name type="scientific">Jimgerdemannia flammicorona</name>
    <dbReference type="NCBI Taxonomy" id="994334"/>
    <lineage>
        <taxon>Eukaryota</taxon>
        <taxon>Fungi</taxon>
        <taxon>Fungi incertae sedis</taxon>
        <taxon>Mucoromycota</taxon>
        <taxon>Mucoromycotina</taxon>
        <taxon>Endogonomycetes</taxon>
        <taxon>Endogonales</taxon>
        <taxon>Endogonaceae</taxon>
        <taxon>Jimgerdemannia</taxon>
    </lineage>
</organism>
<dbReference type="InterPro" id="IPR011545">
    <property type="entry name" value="DEAD/DEAH_box_helicase_dom"/>
</dbReference>
<evidence type="ECO:0000259" key="11">
    <source>
        <dbReference type="PROSITE" id="PS51194"/>
    </source>
</evidence>
<dbReference type="Pfam" id="PF00270">
    <property type="entry name" value="DEAD"/>
    <property type="match status" value="1"/>
</dbReference>
<feature type="domain" description="Helicase C-terminal" evidence="11">
    <location>
        <begin position="556"/>
        <end position="722"/>
    </location>
</feature>
<dbReference type="PANTHER" id="PTHR47959:SF1">
    <property type="entry name" value="ATP-DEPENDENT RNA HELICASE DBPA"/>
    <property type="match status" value="1"/>
</dbReference>
<keyword evidence="3 13" id="KW-0378">Hydrolase</keyword>
<feature type="domain" description="Helicase ATP-binding" evidence="10">
    <location>
        <begin position="337"/>
        <end position="476"/>
    </location>
</feature>
<dbReference type="InterPro" id="IPR027417">
    <property type="entry name" value="P-loop_NTPase"/>
</dbReference>
<dbReference type="GO" id="GO:0005524">
    <property type="term" value="F:ATP binding"/>
    <property type="evidence" value="ECO:0007669"/>
    <property type="project" value="UniProtKB-KW"/>
</dbReference>
<dbReference type="SMART" id="SM00490">
    <property type="entry name" value="HELICc"/>
    <property type="match status" value="1"/>
</dbReference>
<dbReference type="AlphaFoldDB" id="A0A433D0K2"/>
<evidence type="ECO:0000256" key="2">
    <source>
        <dbReference type="ARBA" id="ARBA00022741"/>
    </source>
</evidence>
<evidence type="ECO:0000256" key="9">
    <source>
        <dbReference type="SAM" id="MobiDB-lite"/>
    </source>
</evidence>
<feature type="short sequence motif" description="Q motif" evidence="8">
    <location>
        <begin position="306"/>
        <end position="334"/>
    </location>
</feature>
<dbReference type="PROSITE" id="PS51192">
    <property type="entry name" value="HELICASE_ATP_BIND_1"/>
    <property type="match status" value="1"/>
</dbReference>
<name>A0A433D0K2_9FUNG</name>
<evidence type="ECO:0000256" key="7">
    <source>
        <dbReference type="ARBA" id="ARBA00047984"/>
    </source>
</evidence>
<dbReference type="Gene3D" id="3.40.50.300">
    <property type="entry name" value="P-loop containing nucleotide triphosphate hydrolases"/>
    <property type="match status" value="2"/>
</dbReference>
<feature type="region of interest" description="Disordered" evidence="9">
    <location>
        <begin position="90"/>
        <end position="119"/>
    </location>
</feature>